<gene>
    <name evidence="1" type="ORF">C7S20_09180</name>
</gene>
<keyword evidence="2" id="KW-1185">Reference proteome</keyword>
<sequence>MREFLNRIDVQRKVINEINSKRFHFPLVGLSKQSIDRWQTENSIKNDTRLLNLLLDISAKLFFLSNKSQEQITEDYKNKSLEISELIEALKIELETNFSY</sequence>
<accession>A0A2R3Z5B1</accession>
<evidence type="ECO:0000313" key="2">
    <source>
        <dbReference type="Proteomes" id="UP000241507"/>
    </source>
</evidence>
<dbReference type="Proteomes" id="UP000241507">
    <property type="component" value="Chromosome"/>
</dbReference>
<protein>
    <submittedName>
        <fullName evidence="1">Uncharacterized protein</fullName>
    </submittedName>
</protein>
<proteinExistence type="predicted"/>
<dbReference type="OrthoDB" id="8481409at2"/>
<evidence type="ECO:0000313" key="1">
    <source>
        <dbReference type="EMBL" id="AVR45428.1"/>
    </source>
</evidence>
<dbReference type="EMBL" id="CP028136">
    <property type="protein sequence ID" value="AVR45428.1"/>
    <property type="molecule type" value="Genomic_DNA"/>
</dbReference>
<reference evidence="2" key="1">
    <citation type="submission" date="2018-03" db="EMBL/GenBank/DDBJ databases">
        <title>Gramella fulva sp. nov., isolated from a dry surface of tidal flat.</title>
        <authorList>
            <person name="Hwang S.H."/>
            <person name="Hwang W.M."/>
            <person name="Kang K."/>
            <person name="Ahn T.-Y."/>
        </authorList>
    </citation>
    <scope>NUCLEOTIDE SEQUENCE [LARGE SCALE GENOMIC DNA]</scope>
    <source>
        <strain evidence="2">SH35</strain>
    </source>
</reference>
<name>A0A2R3Z5B1_9FLAO</name>
<dbReference type="RefSeq" id="WP_107012206.1">
    <property type="nucleotide sequence ID" value="NZ_CP028136.1"/>
</dbReference>
<dbReference type="KEGG" id="grs:C7S20_09180"/>
<organism evidence="1 2">
    <name type="scientific">Christiangramia fulva</name>
    <dbReference type="NCBI Taxonomy" id="2126553"/>
    <lineage>
        <taxon>Bacteria</taxon>
        <taxon>Pseudomonadati</taxon>
        <taxon>Bacteroidota</taxon>
        <taxon>Flavobacteriia</taxon>
        <taxon>Flavobacteriales</taxon>
        <taxon>Flavobacteriaceae</taxon>
        <taxon>Christiangramia</taxon>
    </lineage>
</organism>
<dbReference type="AlphaFoldDB" id="A0A2R3Z5B1"/>